<comment type="caution">
    <text evidence="3">The sequence shown here is derived from an EMBL/GenBank/DDBJ whole genome shotgun (WGS) entry which is preliminary data.</text>
</comment>
<feature type="transmembrane region" description="Helical" evidence="2">
    <location>
        <begin position="219"/>
        <end position="239"/>
    </location>
</feature>
<keyword evidence="2" id="KW-1133">Transmembrane helix</keyword>
<evidence type="ECO:0000256" key="1">
    <source>
        <dbReference type="SAM" id="MobiDB-lite"/>
    </source>
</evidence>
<proteinExistence type="predicted"/>
<organism evidence="3 4">
    <name type="scientific">Hyalangium rubrum</name>
    <dbReference type="NCBI Taxonomy" id="3103134"/>
    <lineage>
        <taxon>Bacteria</taxon>
        <taxon>Pseudomonadati</taxon>
        <taxon>Myxococcota</taxon>
        <taxon>Myxococcia</taxon>
        <taxon>Myxococcales</taxon>
        <taxon>Cystobacterineae</taxon>
        <taxon>Archangiaceae</taxon>
        <taxon>Hyalangium</taxon>
    </lineage>
</organism>
<evidence type="ECO:0000313" key="3">
    <source>
        <dbReference type="EMBL" id="MDY7232434.1"/>
    </source>
</evidence>
<dbReference type="Proteomes" id="UP001291309">
    <property type="component" value="Unassembled WGS sequence"/>
</dbReference>
<accession>A0ABU5HH10</accession>
<protein>
    <recommendedName>
        <fullName evidence="5">DUF2380 domain-containing protein</fullName>
    </recommendedName>
</protein>
<sequence>MRHWWWLCLLPALCWAEPLKLAIPGITVVDMDPQRATFLSEHLAQQLADEGAEVISSQDLGVMLGLERQRQLLGCTGRKCTSALSDAIDVDALVMGDVASLPNNRFQLNLRMLDSVKGARVRTYNRRVVGFEAVLDEMEKAAKQLVTAGNKKFGRTSVPVVKPPPPPPVVEQPPPPPVVVEQPPPPPPEPVVKPEPVAPPPPPAPVLPPKIKEGAARRWAWVPATVGGVAMGAGLVLWNDSEARYQQLRDGTDRPYAVSLEIADGGRSRQNLARVSMGVGGALILTGAAMALFGAPPSVEPQVAVGREHVSVGIAGVLP</sequence>
<gene>
    <name evidence="3" type="ORF">SYV04_38965</name>
</gene>
<feature type="transmembrane region" description="Helical" evidence="2">
    <location>
        <begin position="275"/>
        <end position="295"/>
    </location>
</feature>
<keyword evidence="2" id="KW-0472">Membrane</keyword>
<dbReference type="EMBL" id="JAXIVS010000020">
    <property type="protein sequence ID" value="MDY7232434.1"/>
    <property type="molecule type" value="Genomic_DNA"/>
</dbReference>
<name>A0ABU5HH10_9BACT</name>
<keyword evidence="2" id="KW-0812">Transmembrane</keyword>
<feature type="region of interest" description="Disordered" evidence="1">
    <location>
        <begin position="155"/>
        <end position="200"/>
    </location>
</feature>
<keyword evidence="4" id="KW-1185">Reference proteome</keyword>
<evidence type="ECO:0008006" key="5">
    <source>
        <dbReference type="Google" id="ProtNLM"/>
    </source>
</evidence>
<feature type="compositionally biased region" description="Pro residues" evidence="1">
    <location>
        <begin position="161"/>
        <end position="200"/>
    </location>
</feature>
<dbReference type="RefSeq" id="WP_321551148.1">
    <property type="nucleotide sequence ID" value="NZ_JAXIVS010000020.1"/>
</dbReference>
<evidence type="ECO:0000313" key="4">
    <source>
        <dbReference type="Proteomes" id="UP001291309"/>
    </source>
</evidence>
<evidence type="ECO:0000256" key="2">
    <source>
        <dbReference type="SAM" id="Phobius"/>
    </source>
</evidence>
<reference evidence="3 4" key="1">
    <citation type="submission" date="2023-12" db="EMBL/GenBank/DDBJ databases">
        <title>the genome sequence of Hyalangium sp. s54d21.</title>
        <authorList>
            <person name="Zhang X."/>
        </authorList>
    </citation>
    <scope>NUCLEOTIDE SEQUENCE [LARGE SCALE GENOMIC DNA]</scope>
    <source>
        <strain evidence="4">s54d21</strain>
    </source>
</reference>